<feature type="domain" description="Glycosyltransferase 2-like" evidence="2">
    <location>
        <begin position="10"/>
        <end position="105"/>
    </location>
</feature>
<keyword evidence="1" id="KW-0812">Transmembrane</keyword>
<dbReference type="InterPro" id="IPR001173">
    <property type="entry name" value="Glyco_trans_2-like"/>
</dbReference>
<dbReference type="Proteomes" id="UP000177199">
    <property type="component" value="Unassembled WGS sequence"/>
</dbReference>
<accession>A0A1F7HH92</accession>
<dbReference type="AlphaFoldDB" id="A0A1F7HH92"/>
<keyword evidence="1" id="KW-1133">Transmembrane helix</keyword>
<dbReference type="Gene3D" id="3.90.550.10">
    <property type="entry name" value="Spore Coat Polysaccharide Biosynthesis Protein SpsA, Chain A"/>
    <property type="match status" value="1"/>
</dbReference>
<protein>
    <recommendedName>
        <fullName evidence="2">Glycosyltransferase 2-like domain-containing protein</fullName>
    </recommendedName>
</protein>
<name>A0A1F7HH92_9BACT</name>
<dbReference type="SUPFAM" id="SSF53448">
    <property type="entry name" value="Nucleotide-diphospho-sugar transferases"/>
    <property type="match status" value="1"/>
</dbReference>
<evidence type="ECO:0000259" key="2">
    <source>
        <dbReference type="Pfam" id="PF00535"/>
    </source>
</evidence>
<proteinExistence type="predicted"/>
<dbReference type="PANTHER" id="PTHR43630">
    <property type="entry name" value="POLY-BETA-1,6-N-ACETYL-D-GLUCOSAMINE SYNTHASE"/>
    <property type="match status" value="1"/>
</dbReference>
<organism evidence="3 4">
    <name type="scientific">Candidatus Roizmanbacteria bacterium RIFCSPHIGHO2_12_FULL_33_9</name>
    <dbReference type="NCBI Taxonomy" id="1802045"/>
    <lineage>
        <taxon>Bacteria</taxon>
        <taxon>Candidatus Roizmaniibacteriota</taxon>
    </lineage>
</organism>
<evidence type="ECO:0000313" key="4">
    <source>
        <dbReference type="Proteomes" id="UP000177199"/>
    </source>
</evidence>
<keyword evidence="1" id="KW-0472">Membrane</keyword>
<reference evidence="3 4" key="1">
    <citation type="journal article" date="2016" name="Nat. Commun.">
        <title>Thousands of microbial genomes shed light on interconnected biogeochemical processes in an aquifer system.</title>
        <authorList>
            <person name="Anantharaman K."/>
            <person name="Brown C.T."/>
            <person name="Hug L.A."/>
            <person name="Sharon I."/>
            <person name="Castelle C.J."/>
            <person name="Probst A.J."/>
            <person name="Thomas B.C."/>
            <person name="Singh A."/>
            <person name="Wilkins M.J."/>
            <person name="Karaoz U."/>
            <person name="Brodie E.L."/>
            <person name="Williams K.H."/>
            <person name="Hubbard S.S."/>
            <person name="Banfield J.F."/>
        </authorList>
    </citation>
    <scope>NUCLEOTIDE SEQUENCE [LARGE SCALE GENOMIC DNA]</scope>
</reference>
<feature type="transmembrane region" description="Helical" evidence="1">
    <location>
        <begin position="209"/>
        <end position="229"/>
    </location>
</feature>
<comment type="caution">
    <text evidence="3">The sequence shown here is derived from an EMBL/GenBank/DDBJ whole genome shotgun (WGS) entry which is preliminary data.</text>
</comment>
<dbReference type="InterPro" id="IPR029044">
    <property type="entry name" value="Nucleotide-diphossugar_trans"/>
</dbReference>
<dbReference type="PANTHER" id="PTHR43630:SF2">
    <property type="entry name" value="GLYCOSYLTRANSFERASE"/>
    <property type="match status" value="1"/>
</dbReference>
<dbReference type="CDD" id="cd02511">
    <property type="entry name" value="Beta4Glucosyltransferase"/>
    <property type="match status" value="1"/>
</dbReference>
<dbReference type="Pfam" id="PF00535">
    <property type="entry name" value="Glycos_transf_2"/>
    <property type="match status" value="1"/>
</dbReference>
<evidence type="ECO:0000313" key="3">
    <source>
        <dbReference type="EMBL" id="OGK30453.1"/>
    </source>
</evidence>
<gene>
    <name evidence="3" type="ORF">A3F29_00420</name>
</gene>
<feature type="transmembrane region" description="Helical" evidence="1">
    <location>
        <begin position="241"/>
        <end position="264"/>
    </location>
</feature>
<dbReference type="EMBL" id="MFZV01000044">
    <property type="protein sequence ID" value="OGK30453.1"/>
    <property type="molecule type" value="Genomic_DNA"/>
</dbReference>
<evidence type="ECO:0000256" key="1">
    <source>
        <dbReference type="SAM" id="Phobius"/>
    </source>
</evidence>
<sequence length="267" mass="31212">MSEDSRDRLSVVLATFNEENNLEECLNSVKDLADEIIVVDGSSTDRTVEIAKKFGARTKITTNKPIFHINKQLAIDLSSKDWILQLDADERVSPELAKEIMKVLKSSVLSLESKVNGFWIPRKNWFLGRFLMKGGQYPDYTLRLYRKGKGRLPQKDVHEQAEVEGKVGYLKHPLLHYPYKNFGEYLLKWGRYTDLLSTQISDQLRNKNIFYKIFFGLISLVFKPAYWFLVTYLRHKGFMDLWPGFIFSLFSSLRFPVSYIKYLLQND</sequence>